<dbReference type="InterPro" id="IPR044824">
    <property type="entry name" value="MAIN-like"/>
</dbReference>
<accession>A0AAV5JM79</accession>
<dbReference type="AlphaFoldDB" id="A0AAV5JM79"/>
<keyword evidence="4" id="KW-1185">Reference proteome</keyword>
<sequence>MVSPTGERPTLRTAHFLNPSASIDGYALSFLLNSPTQESPQLVTSRSLRKRFSSKAGIYEAIMGSTYEIKQNKKLILGFAERWSPETNTFIFTWSEATITLEDVMVCGGYSVLGGTVSSLLKSKNLVVMEQKLQEAHRESATLNSIVSTHKAWMDYFMGTGHEILHEAFLSLCFGSNDVNCDEFASSNAMNCDGLLDKVLHVYAPLQFVQLWIWERCLALRPIPNRISISKPRVAAWWHDLRFENVGEQWIPVGSPLDEQSQAFARFLRVSELVGGECIEQYLPRSVAMQFGLDQDIPASFAWCHANRTTAWRNYNRPINDAKLDIPPRPFESDISTRYSDCWRGSCLAQYDAVNTFIRRQMSSRTCQRISVRNKEYDGLSIPPGLGMKDKVLQNVSEGNKIDRTNAVAVQTSNGNDRAVRRMEPEPVPEIKEEVAEQIDRKSGIKDRRESSSLGEVEESSLRLAFTGWKGSLLT</sequence>
<name>A0AAV5JM79_9ROSI</name>
<dbReference type="InterPro" id="IPR019557">
    <property type="entry name" value="AminoTfrase-like_pln_mobile"/>
</dbReference>
<dbReference type="GO" id="GO:0010073">
    <property type="term" value="P:meristem maintenance"/>
    <property type="evidence" value="ECO:0007669"/>
    <property type="project" value="InterPro"/>
</dbReference>
<comment type="caution">
    <text evidence="3">The sequence shown here is derived from an EMBL/GenBank/DDBJ whole genome shotgun (WGS) entry which is preliminary data.</text>
</comment>
<evidence type="ECO:0000313" key="4">
    <source>
        <dbReference type="Proteomes" id="UP001054252"/>
    </source>
</evidence>
<reference evidence="3 4" key="1">
    <citation type="journal article" date="2021" name="Commun. Biol.">
        <title>The genome of Shorea leprosula (Dipterocarpaceae) highlights the ecological relevance of drought in aseasonal tropical rainforests.</title>
        <authorList>
            <person name="Ng K.K.S."/>
            <person name="Kobayashi M.J."/>
            <person name="Fawcett J.A."/>
            <person name="Hatakeyama M."/>
            <person name="Paape T."/>
            <person name="Ng C.H."/>
            <person name="Ang C.C."/>
            <person name="Tnah L.H."/>
            <person name="Lee C.T."/>
            <person name="Nishiyama T."/>
            <person name="Sese J."/>
            <person name="O'Brien M.J."/>
            <person name="Copetti D."/>
            <person name="Mohd Noor M.I."/>
            <person name="Ong R.C."/>
            <person name="Putra M."/>
            <person name="Sireger I.Z."/>
            <person name="Indrioko S."/>
            <person name="Kosugi Y."/>
            <person name="Izuno A."/>
            <person name="Isagi Y."/>
            <person name="Lee S.L."/>
            <person name="Shimizu K.K."/>
        </authorList>
    </citation>
    <scope>NUCLEOTIDE SEQUENCE [LARGE SCALE GENOMIC DNA]</scope>
    <source>
        <strain evidence="3">214</strain>
    </source>
</reference>
<organism evidence="3 4">
    <name type="scientific">Rubroshorea leprosula</name>
    <dbReference type="NCBI Taxonomy" id="152421"/>
    <lineage>
        <taxon>Eukaryota</taxon>
        <taxon>Viridiplantae</taxon>
        <taxon>Streptophyta</taxon>
        <taxon>Embryophyta</taxon>
        <taxon>Tracheophyta</taxon>
        <taxon>Spermatophyta</taxon>
        <taxon>Magnoliopsida</taxon>
        <taxon>eudicotyledons</taxon>
        <taxon>Gunneridae</taxon>
        <taxon>Pentapetalae</taxon>
        <taxon>rosids</taxon>
        <taxon>malvids</taxon>
        <taxon>Malvales</taxon>
        <taxon>Dipterocarpaceae</taxon>
        <taxon>Rubroshorea</taxon>
    </lineage>
</organism>
<evidence type="ECO:0000256" key="1">
    <source>
        <dbReference type="SAM" id="MobiDB-lite"/>
    </source>
</evidence>
<dbReference type="Pfam" id="PF10536">
    <property type="entry name" value="PMD"/>
    <property type="match status" value="2"/>
</dbReference>
<feature type="region of interest" description="Disordered" evidence="1">
    <location>
        <begin position="436"/>
        <end position="460"/>
    </location>
</feature>
<dbReference type="EMBL" id="BPVZ01000044">
    <property type="protein sequence ID" value="GKV15664.1"/>
    <property type="molecule type" value="Genomic_DNA"/>
</dbReference>
<feature type="domain" description="Aminotransferase-like plant mobile" evidence="2">
    <location>
        <begin position="198"/>
        <end position="344"/>
    </location>
</feature>
<feature type="compositionally biased region" description="Basic and acidic residues" evidence="1">
    <location>
        <begin position="436"/>
        <end position="451"/>
    </location>
</feature>
<dbReference type="PANTHER" id="PTHR46033:SF80">
    <property type="entry name" value="PROTEIN MAIN-LIKE 2-LIKE"/>
    <property type="match status" value="1"/>
</dbReference>
<dbReference type="Proteomes" id="UP001054252">
    <property type="component" value="Unassembled WGS sequence"/>
</dbReference>
<proteinExistence type="predicted"/>
<evidence type="ECO:0000259" key="2">
    <source>
        <dbReference type="Pfam" id="PF10536"/>
    </source>
</evidence>
<dbReference type="PANTHER" id="PTHR46033">
    <property type="entry name" value="PROTEIN MAIN-LIKE 2"/>
    <property type="match status" value="1"/>
</dbReference>
<gene>
    <name evidence="3" type="ORF">SLEP1_g26433</name>
</gene>
<feature type="domain" description="Aminotransferase-like plant mobile" evidence="2">
    <location>
        <begin position="57"/>
        <end position="175"/>
    </location>
</feature>
<protein>
    <recommendedName>
        <fullName evidence="2">Aminotransferase-like plant mobile domain-containing protein</fullName>
    </recommendedName>
</protein>
<evidence type="ECO:0000313" key="3">
    <source>
        <dbReference type="EMBL" id="GKV15664.1"/>
    </source>
</evidence>